<keyword evidence="3" id="KW-1185">Reference proteome</keyword>
<accession>A0A1D7TLF3</accession>
<proteinExistence type="predicted"/>
<dbReference type="GO" id="GO:0000162">
    <property type="term" value="P:L-tryptophan biosynthetic process"/>
    <property type="evidence" value="ECO:0007669"/>
    <property type="project" value="TreeGrafter"/>
</dbReference>
<dbReference type="EMBL" id="CP017111">
    <property type="protein sequence ID" value="AOO65790.1"/>
    <property type="molecule type" value="Genomic_DNA"/>
</dbReference>
<dbReference type="InterPro" id="IPR005801">
    <property type="entry name" value="ADC_synthase"/>
</dbReference>
<dbReference type="Proteomes" id="UP000094609">
    <property type="component" value="Chromosome"/>
</dbReference>
<dbReference type="InterPro" id="IPR019999">
    <property type="entry name" value="Anth_synth_I-like"/>
</dbReference>
<dbReference type="RefSeq" id="WP_202968802.1">
    <property type="nucleotide sequence ID" value="NZ_CP017111.1"/>
</dbReference>
<dbReference type="SUPFAM" id="SSF56322">
    <property type="entry name" value="ADC synthase"/>
    <property type="match status" value="1"/>
</dbReference>
<sequence length="320" mass="35961">MNIEFASKLNAFGKARTPFFFVIDYAAKQFEVFALDAVPSGILYQLESQSNACNLFTCNDVSWIKTPPSKEHYFAQCDAVIEAIKAGNTYLLNLTAPTKVEFSGSLETLFYTANAPFKLCYHEHFVCFSPERFVKLEDNQISTYPMKGTIDASIPNAEEMILSDEKEKAEHVMVVDLLRNDLSMVSREVRVERFRYVEMIQAGTKELLHVSSKITGKLDENWHENVGTIIAKLLPAGSISGTPKRSSVEIIERLEGYDRGYFTGVFGVYDGESLDSAVMIRFLEKTEEGCVFKSGGGITLLSDAQKEYDELCDKVYIPVF</sequence>
<evidence type="ECO:0000313" key="3">
    <source>
        <dbReference type="Proteomes" id="UP000094609"/>
    </source>
</evidence>
<dbReference type="GO" id="GO:0046820">
    <property type="term" value="F:4-amino-4-deoxychorismate synthase activity"/>
    <property type="evidence" value="ECO:0007669"/>
    <property type="project" value="UniProtKB-EC"/>
</dbReference>
<feature type="domain" description="Chorismate-utilising enzyme C-terminal" evidence="1">
    <location>
        <begin position="70"/>
        <end position="314"/>
    </location>
</feature>
<dbReference type="PANTHER" id="PTHR11236">
    <property type="entry name" value="AMINOBENZOATE/ANTHRANILATE SYNTHASE"/>
    <property type="match status" value="1"/>
</dbReference>
<evidence type="ECO:0000313" key="2">
    <source>
        <dbReference type="EMBL" id="AOO65790.1"/>
    </source>
</evidence>
<name>A0A1D7TLF3_9BACT</name>
<dbReference type="PANTHER" id="PTHR11236:SF50">
    <property type="entry name" value="AMINODEOXYCHORISMATE SYNTHASE COMPONENT 1"/>
    <property type="match status" value="1"/>
</dbReference>
<organism evidence="2 3">
    <name type="scientific">Sulfurospirillum halorespirans DSM 13726</name>
    <dbReference type="NCBI Taxonomy" id="1193502"/>
    <lineage>
        <taxon>Bacteria</taxon>
        <taxon>Pseudomonadati</taxon>
        <taxon>Campylobacterota</taxon>
        <taxon>Epsilonproteobacteria</taxon>
        <taxon>Campylobacterales</taxon>
        <taxon>Sulfurospirillaceae</taxon>
        <taxon>Sulfurospirillum</taxon>
    </lineage>
</organism>
<dbReference type="STRING" id="1193502.SHALO_2019"/>
<reference evidence="3" key="1">
    <citation type="submission" date="2016-08" db="EMBL/GenBank/DDBJ databases">
        <title>Complete genome sequence of the organohalide-respiring Epsilonproteobacterium Sulfurospirillum halorespirans.</title>
        <authorList>
            <person name="Goris T."/>
            <person name="Zimmermann J."/>
            <person name="Schenz B."/>
            <person name="Lemos M."/>
            <person name="Hackermueller J."/>
            <person name="Diekert G."/>
        </authorList>
    </citation>
    <scope>NUCLEOTIDE SEQUENCE [LARGE SCALE GENOMIC DNA]</scope>
    <source>
        <strain>DSM 13726</strain>
        <strain evidence="3">PCE-M2</strain>
    </source>
</reference>
<dbReference type="PRINTS" id="PR00095">
    <property type="entry name" value="ANTSNTHASEI"/>
</dbReference>
<dbReference type="AlphaFoldDB" id="A0A1D7TLF3"/>
<dbReference type="NCBIfam" id="NF005486">
    <property type="entry name" value="PRK07093.1"/>
    <property type="match status" value="1"/>
</dbReference>
<protein>
    <submittedName>
        <fullName evidence="2">Putative para-aminobenzoate synthase</fullName>
        <ecNumber evidence="2">2.6.1.85</ecNumber>
    </submittedName>
</protein>
<dbReference type="Gene3D" id="3.60.120.10">
    <property type="entry name" value="Anthranilate synthase"/>
    <property type="match status" value="1"/>
</dbReference>
<dbReference type="InterPro" id="IPR015890">
    <property type="entry name" value="Chorismate_C"/>
</dbReference>
<dbReference type="EC" id="2.6.1.85" evidence="2"/>
<evidence type="ECO:0000259" key="1">
    <source>
        <dbReference type="Pfam" id="PF00425"/>
    </source>
</evidence>
<dbReference type="PATRIC" id="fig|1193502.14.peg.2052"/>
<gene>
    <name evidence="2" type="ORF">SHALO_2019</name>
</gene>
<keyword evidence="2" id="KW-0808">Transferase</keyword>
<keyword evidence="2" id="KW-0032">Aminotransferase</keyword>
<dbReference type="KEGG" id="shal:SHALO_2019"/>
<dbReference type="Pfam" id="PF00425">
    <property type="entry name" value="Chorismate_bind"/>
    <property type="match status" value="1"/>
</dbReference>